<evidence type="ECO:0000256" key="1">
    <source>
        <dbReference type="ARBA" id="ARBA00001974"/>
    </source>
</evidence>
<evidence type="ECO:0000256" key="7">
    <source>
        <dbReference type="ARBA" id="ARBA00022827"/>
    </source>
</evidence>
<proteinExistence type="inferred from homology"/>
<evidence type="ECO:0000256" key="12">
    <source>
        <dbReference type="ARBA" id="ARBA00032493"/>
    </source>
</evidence>
<evidence type="ECO:0000256" key="10">
    <source>
        <dbReference type="ARBA" id="ARBA00029939"/>
    </source>
</evidence>
<dbReference type="STRING" id="1385513.N780_15205"/>
<evidence type="ECO:0000256" key="2">
    <source>
        <dbReference type="ARBA" id="ARBA00004924"/>
    </source>
</evidence>
<keyword evidence="9" id="KW-0560">Oxidoreductase</keyword>
<keyword evidence="6" id="KW-0285">Flavoprotein</keyword>
<dbReference type="Gene3D" id="3.50.50.60">
    <property type="entry name" value="FAD/NAD(P)-binding domain"/>
    <property type="match status" value="1"/>
</dbReference>
<dbReference type="OrthoDB" id="7527071at2"/>
<dbReference type="InterPro" id="IPR025700">
    <property type="entry name" value="Lys/Orn_oxygenase"/>
</dbReference>
<dbReference type="Pfam" id="PF13434">
    <property type="entry name" value="Lys_Orn_oxgnase"/>
    <property type="match status" value="1"/>
</dbReference>
<organism evidence="15 16">
    <name type="scientific">Pontibacillus chungwhensis BH030062</name>
    <dbReference type="NCBI Taxonomy" id="1385513"/>
    <lineage>
        <taxon>Bacteria</taxon>
        <taxon>Bacillati</taxon>
        <taxon>Bacillota</taxon>
        <taxon>Bacilli</taxon>
        <taxon>Bacillales</taxon>
        <taxon>Bacillaceae</taxon>
        <taxon>Pontibacillus</taxon>
    </lineage>
</organism>
<comment type="caution">
    <text evidence="15">The sequence shown here is derived from an EMBL/GenBank/DDBJ whole genome shotgun (WGS) entry which is preliminary data.</text>
</comment>
<evidence type="ECO:0000256" key="11">
    <source>
        <dbReference type="ARBA" id="ARBA00031158"/>
    </source>
</evidence>
<keyword evidence="15" id="KW-0503">Monooxygenase</keyword>
<dbReference type="RefSeq" id="WP_036780644.1">
    <property type="nucleotide sequence ID" value="NZ_AVBG01000002.1"/>
</dbReference>
<name>A0A0A2UWN3_9BACI</name>
<keyword evidence="8" id="KW-0521">NADP</keyword>
<comment type="pathway">
    <text evidence="2">Siderophore biosynthesis.</text>
</comment>
<evidence type="ECO:0000256" key="5">
    <source>
        <dbReference type="ARBA" id="ARBA00016406"/>
    </source>
</evidence>
<comment type="cofactor">
    <cofactor evidence="1">
        <name>FAD</name>
        <dbReference type="ChEBI" id="CHEBI:57692"/>
    </cofactor>
</comment>
<protein>
    <recommendedName>
        <fullName evidence="5">L-lysine N6-monooxygenase MbtG</fullName>
        <ecNumber evidence="4">1.14.13.59</ecNumber>
    </recommendedName>
    <alternativeName>
        <fullName evidence="13">Lysine 6-N-hydroxylase</fullName>
    </alternativeName>
    <alternativeName>
        <fullName evidence="12">Lysine N6-hydroxylase</fullName>
    </alternativeName>
    <alternativeName>
        <fullName evidence="10">Lysine-N-oxygenase</fullName>
    </alternativeName>
    <alternativeName>
        <fullName evidence="11">Mycobactin synthase protein G</fullName>
    </alternativeName>
</protein>
<keyword evidence="7" id="KW-0274">FAD</keyword>
<keyword evidence="16" id="KW-1185">Reference proteome</keyword>
<evidence type="ECO:0000256" key="8">
    <source>
        <dbReference type="ARBA" id="ARBA00022857"/>
    </source>
</evidence>
<dbReference type="eggNOG" id="COG3486">
    <property type="taxonomic scope" value="Bacteria"/>
</dbReference>
<dbReference type="Proteomes" id="UP000030153">
    <property type="component" value="Unassembled WGS sequence"/>
</dbReference>
<evidence type="ECO:0000256" key="14">
    <source>
        <dbReference type="ARBA" id="ARBA00048407"/>
    </source>
</evidence>
<evidence type="ECO:0000256" key="9">
    <source>
        <dbReference type="ARBA" id="ARBA00023002"/>
    </source>
</evidence>
<reference evidence="15 16" key="1">
    <citation type="submission" date="2013-08" db="EMBL/GenBank/DDBJ databases">
        <title>Genome of Pontibacillus chungwhensis.</title>
        <authorList>
            <person name="Wang Q."/>
            <person name="Wang G."/>
        </authorList>
    </citation>
    <scope>NUCLEOTIDE SEQUENCE [LARGE SCALE GENOMIC DNA]</scope>
    <source>
        <strain evidence="15 16">BH030062</strain>
    </source>
</reference>
<gene>
    <name evidence="15" type="ORF">N780_15205</name>
</gene>
<evidence type="ECO:0000256" key="13">
    <source>
        <dbReference type="ARBA" id="ARBA00032738"/>
    </source>
</evidence>
<dbReference type="SUPFAM" id="SSF51905">
    <property type="entry name" value="FAD/NAD(P)-binding domain"/>
    <property type="match status" value="2"/>
</dbReference>
<accession>A0A0A2UWN3</accession>
<comment type="similarity">
    <text evidence="3">Belongs to the lysine N(6)-hydroxylase/L-ornithine N(5)-oxygenase family.</text>
</comment>
<sequence>MSNQLYDVIGVGVGPFNLGLAALIEPVEDLNGLFFEQTDQLEWHPGMLIKGTNLQVPFLADLVTFADPTSRFSFVNYLHKQNRLYPFFFFQELQAPREEYNEYLQWVAGQLGNLHFSKRVVDVEELQGDGSHYYKVMVEDMNTGEIEHYNAKHIVMGTGSTPLILDGMEGLPEEDVVHTSRYLYKKEEIVKGDKITVIGSGQSAAEIVEDLLTEQGHYGYEITWLTRSPGLFQLDTAKLPQEFFSPDYVTYFNSLTYEQRKNTLSDLDSLQNGVDPSTLSNIYNWLYHRSIGSNQNDVTIQPVTEVSSIEESGESYMLHCHQWQADDTFTYNTDKVVLATGYKPNVPDWFNNRFAEGVIYEDENLFKVGRNCEIVFKQNRNHKIFVTTNISHSHGTGANNLGLSVSRNIKMINTIAGRMVYPEGEGSIFQQFRMSDRQ</sequence>
<dbReference type="AlphaFoldDB" id="A0A0A2UWN3"/>
<evidence type="ECO:0000313" key="15">
    <source>
        <dbReference type="EMBL" id="KGP92712.1"/>
    </source>
</evidence>
<dbReference type="EMBL" id="AVBG01000002">
    <property type="protein sequence ID" value="KGP92712.1"/>
    <property type="molecule type" value="Genomic_DNA"/>
</dbReference>
<dbReference type="PANTHER" id="PTHR42802">
    <property type="entry name" value="MONOOXYGENASE"/>
    <property type="match status" value="1"/>
</dbReference>
<dbReference type="EC" id="1.14.13.59" evidence="4"/>
<dbReference type="InterPro" id="IPR036188">
    <property type="entry name" value="FAD/NAD-bd_sf"/>
</dbReference>
<dbReference type="PANTHER" id="PTHR42802:SF1">
    <property type="entry name" value="L-ORNITHINE N(5)-MONOOXYGENASE"/>
    <property type="match status" value="1"/>
</dbReference>
<evidence type="ECO:0000313" key="16">
    <source>
        <dbReference type="Proteomes" id="UP000030153"/>
    </source>
</evidence>
<evidence type="ECO:0000256" key="6">
    <source>
        <dbReference type="ARBA" id="ARBA00022630"/>
    </source>
</evidence>
<evidence type="ECO:0000256" key="4">
    <source>
        <dbReference type="ARBA" id="ARBA00013076"/>
    </source>
</evidence>
<dbReference type="GO" id="GO:0047091">
    <property type="term" value="F:L-lysine 6-monooxygenase (NADPH) activity"/>
    <property type="evidence" value="ECO:0007669"/>
    <property type="project" value="UniProtKB-EC"/>
</dbReference>
<comment type="catalytic activity">
    <reaction evidence="14">
        <text>L-lysine + NADPH + O2 = N(6)-hydroxy-L-lysine + NADP(+) + H2O</text>
        <dbReference type="Rhea" id="RHEA:23228"/>
        <dbReference type="ChEBI" id="CHEBI:15377"/>
        <dbReference type="ChEBI" id="CHEBI:15379"/>
        <dbReference type="ChEBI" id="CHEBI:32551"/>
        <dbReference type="ChEBI" id="CHEBI:57783"/>
        <dbReference type="ChEBI" id="CHEBI:57820"/>
        <dbReference type="ChEBI" id="CHEBI:58349"/>
        <dbReference type="EC" id="1.14.13.59"/>
    </reaction>
</comment>
<evidence type="ECO:0000256" key="3">
    <source>
        <dbReference type="ARBA" id="ARBA00007588"/>
    </source>
</evidence>